<evidence type="ECO:0000256" key="7">
    <source>
        <dbReference type="ARBA" id="ARBA00022605"/>
    </source>
</evidence>
<dbReference type="Pfam" id="PF01842">
    <property type="entry name" value="ACT"/>
    <property type="match status" value="1"/>
</dbReference>
<evidence type="ECO:0000256" key="12">
    <source>
        <dbReference type="ARBA" id="ARBA00023167"/>
    </source>
</evidence>
<evidence type="ECO:0000256" key="10">
    <source>
        <dbReference type="ARBA" id="ARBA00023002"/>
    </source>
</evidence>
<dbReference type="GO" id="GO:0009086">
    <property type="term" value="P:methionine biosynthetic process"/>
    <property type="evidence" value="ECO:0007669"/>
    <property type="project" value="UniProtKB-KW"/>
</dbReference>
<comment type="catalytic activity">
    <reaction evidence="14">
        <text>L-homoserine + NADP(+) = L-aspartate 4-semialdehyde + NADPH + H(+)</text>
        <dbReference type="Rhea" id="RHEA:15761"/>
        <dbReference type="ChEBI" id="CHEBI:15378"/>
        <dbReference type="ChEBI" id="CHEBI:57476"/>
        <dbReference type="ChEBI" id="CHEBI:57783"/>
        <dbReference type="ChEBI" id="CHEBI:58349"/>
        <dbReference type="ChEBI" id="CHEBI:537519"/>
        <dbReference type="EC" id="1.1.1.3"/>
    </reaction>
    <physiologicalReaction direction="right-to-left" evidence="14">
        <dbReference type="Rhea" id="RHEA:15763"/>
    </physiologicalReaction>
</comment>
<dbReference type="Gene3D" id="3.30.360.10">
    <property type="entry name" value="Dihydrodipicolinate Reductase, domain 2"/>
    <property type="match status" value="1"/>
</dbReference>
<evidence type="ECO:0000256" key="2">
    <source>
        <dbReference type="ARBA" id="ARBA00005056"/>
    </source>
</evidence>
<evidence type="ECO:0000259" key="20">
    <source>
        <dbReference type="PROSITE" id="PS51671"/>
    </source>
</evidence>
<comment type="cofactor">
    <cofactor evidence="1">
        <name>a metal cation</name>
        <dbReference type="ChEBI" id="CHEBI:25213"/>
    </cofactor>
</comment>
<accession>A0A2N6PJZ8</accession>
<comment type="function">
    <text evidence="13">Catalyzes the conversion of L-aspartate-beta-semialdehyde (L-Asa) to L-homoserine (L-Hse), the third step in the biosynthesis of threonine and methionine from aspartate.</text>
</comment>
<dbReference type="InterPro" id="IPR036291">
    <property type="entry name" value="NAD(P)-bd_dom_sf"/>
</dbReference>
<comment type="caution">
    <text evidence="21">The sequence shown here is derived from an EMBL/GenBank/DDBJ whole genome shotgun (WGS) entry which is preliminary data.</text>
</comment>
<dbReference type="InterPro" id="IPR016204">
    <property type="entry name" value="HDH"/>
</dbReference>
<dbReference type="InterPro" id="IPR045865">
    <property type="entry name" value="ACT-like_dom_sf"/>
</dbReference>
<dbReference type="PIRSF" id="PIRSF000098">
    <property type="entry name" value="Homoser_dehydrog"/>
    <property type="match status" value="1"/>
</dbReference>
<keyword evidence="7 18" id="KW-0028">Amino-acid biosynthesis</keyword>
<comment type="similarity">
    <text evidence="4 19">Belongs to the homoserine dehydrogenase family.</text>
</comment>
<dbReference type="SUPFAM" id="SSF51735">
    <property type="entry name" value="NAD(P)-binding Rossmann-fold domains"/>
    <property type="match status" value="1"/>
</dbReference>
<dbReference type="CDD" id="cd04881">
    <property type="entry name" value="ACT_HSDH-Hom"/>
    <property type="match status" value="1"/>
</dbReference>
<proteinExistence type="inferred from homology"/>
<evidence type="ECO:0000313" key="21">
    <source>
        <dbReference type="EMBL" id="PMB99022.1"/>
    </source>
</evidence>
<evidence type="ECO:0000256" key="19">
    <source>
        <dbReference type="RuleBase" id="RU004171"/>
    </source>
</evidence>
<comment type="pathway">
    <text evidence="3 18">Amino-acid biosynthesis; L-methionine biosynthesis via de novo pathway; L-homoserine from L-aspartate: step 3/3.</text>
</comment>
<dbReference type="Gene3D" id="3.30.70.260">
    <property type="match status" value="1"/>
</dbReference>
<dbReference type="Pfam" id="PF03447">
    <property type="entry name" value="NAD_binding_3"/>
    <property type="match status" value="1"/>
</dbReference>
<dbReference type="UniPathway" id="UPA00051">
    <property type="reaction ID" value="UER00465"/>
</dbReference>
<dbReference type="SUPFAM" id="SSF55021">
    <property type="entry name" value="ACT-like"/>
    <property type="match status" value="1"/>
</dbReference>
<evidence type="ECO:0000256" key="5">
    <source>
        <dbReference type="ARBA" id="ARBA00013213"/>
    </source>
</evidence>
<dbReference type="AlphaFoldDB" id="A0A2N6PJZ8"/>
<keyword evidence="11" id="KW-0915">Sodium</keyword>
<evidence type="ECO:0000256" key="15">
    <source>
        <dbReference type="ARBA" id="ARBA00049031"/>
    </source>
</evidence>
<evidence type="ECO:0000313" key="22">
    <source>
        <dbReference type="Proteomes" id="UP000235703"/>
    </source>
</evidence>
<dbReference type="PANTHER" id="PTHR43331">
    <property type="entry name" value="HOMOSERINE DEHYDROGENASE"/>
    <property type="match status" value="1"/>
</dbReference>
<keyword evidence="9 17" id="KW-0521">NADP</keyword>
<evidence type="ECO:0000256" key="18">
    <source>
        <dbReference type="RuleBase" id="RU000579"/>
    </source>
</evidence>
<evidence type="ECO:0000256" key="4">
    <source>
        <dbReference type="ARBA" id="ARBA00006753"/>
    </source>
</evidence>
<feature type="binding site" evidence="17">
    <location>
        <position position="187"/>
    </location>
    <ligand>
        <name>L-homoserine</name>
        <dbReference type="ChEBI" id="CHEBI:57476"/>
    </ligand>
</feature>
<dbReference type="Pfam" id="PF00742">
    <property type="entry name" value="Homoserine_dh"/>
    <property type="match status" value="1"/>
</dbReference>
<sequence length="436" mass="45183">MKPLKVAMLGCGVVGTEVATRILGNAADLEARIGAPLEISAVAVRDAGKDRPGIPSELLTTDTAAAIEGADIVVELMGGHEPARELILTALRSGASVVTANKALLASDYSELLAAAEDAEVRLEHEAAVAGAIPIIRPVVNSLAGDRITRVLGIVNGTTNYILDQMEKEGWDFDHALATAQELGYAEADPTADIGGHDAAAKAAILASLAFHTRVSIDDVHVEGITGVTADMVETASAQGFTIKLLAICETIEDSPAGPGVSARVYPALLPKDHALASVGGAFNAVFVEAEAAGSLMFYGQGAGGAPTASAVLGDIVSTARRKVLGGTGQARRSIGNRLPVLPISAIRTRYQITFDVFDRPGVLAQISQVFAEEGTSIELMQQTQLEPTDDDAPQRAKLVIATHSGTDAALAKTVERAVALDAVNELKSVLRIEGH</sequence>
<keyword evidence="12 18" id="KW-0486">Methionine biosynthesis</keyword>
<evidence type="ECO:0000256" key="13">
    <source>
        <dbReference type="ARBA" id="ARBA00044930"/>
    </source>
</evidence>
<name>A0A2N6PJZ8_9MICO</name>
<dbReference type="EMBL" id="PNFZ01000001">
    <property type="protein sequence ID" value="PMB99022.1"/>
    <property type="molecule type" value="Genomic_DNA"/>
</dbReference>
<dbReference type="InterPro" id="IPR019811">
    <property type="entry name" value="HDH_CS"/>
</dbReference>
<dbReference type="PROSITE" id="PS01042">
    <property type="entry name" value="HOMOSER_DHGENASE"/>
    <property type="match status" value="1"/>
</dbReference>
<feature type="domain" description="ACT" evidence="20">
    <location>
        <begin position="352"/>
        <end position="435"/>
    </location>
</feature>
<dbReference type="FunFam" id="3.30.360.10:FF:000005">
    <property type="entry name" value="Homoserine dehydrogenase"/>
    <property type="match status" value="1"/>
</dbReference>
<evidence type="ECO:0000256" key="11">
    <source>
        <dbReference type="ARBA" id="ARBA00023053"/>
    </source>
</evidence>
<keyword evidence="10 18" id="KW-0560">Oxidoreductase</keyword>
<dbReference type="UniPathway" id="UPA00050">
    <property type="reaction ID" value="UER00063"/>
</dbReference>
<dbReference type="EC" id="1.1.1.3" evidence="5 18"/>
<dbReference type="OrthoDB" id="9808167at2"/>
<dbReference type="Proteomes" id="UP000235703">
    <property type="component" value="Unassembled WGS sequence"/>
</dbReference>
<comment type="pathway">
    <text evidence="2 18">Amino-acid biosynthesis; L-threonine biosynthesis; L-threonine from L-aspartate: step 3/5.</text>
</comment>
<dbReference type="NCBIfam" id="NF004976">
    <property type="entry name" value="PRK06349.1"/>
    <property type="match status" value="1"/>
</dbReference>
<evidence type="ECO:0000256" key="3">
    <source>
        <dbReference type="ARBA" id="ARBA00005062"/>
    </source>
</evidence>
<dbReference type="SUPFAM" id="SSF55347">
    <property type="entry name" value="Glyceraldehyde-3-phosphate dehydrogenase-like, C-terminal domain"/>
    <property type="match status" value="1"/>
</dbReference>
<dbReference type="RefSeq" id="WP_102159685.1">
    <property type="nucleotide sequence ID" value="NZ_PNFZ01000001.1"/>
</dbReference>
<evidence type="ECO:0000256" key="17">
    <source>
        <dbReference type="PIRSR" id="PIRSR000098-2"/>
    </source>
</evidence>
<dbReference type="InterPro" id="IPR001342">
    <property type="entry name" value="HDH_cat"/>
</dbReference>
<dbReference type="PROSITE" id="PS51671">
    <property type="entry name" value="ACT"/>
    <property type="match status" value="1"/>
</dbReference>
<gene>
    <name evidence="21" type="ORF">CJ198_00245</name>
</gene>
<evidence type="ECO:0000256" key="9">
    <source>
        <dbReference type="ARBA" id="ARBA00022857"/>
    </source>
</evidence>
<dbReference type="InterPro" id="IPR002912">
    <property type="entry name" value="ACT_dom"/>
</dbReference>
<evidence type="ECO:0000256" key="1">
    <source>
        <dbReference type="ARBA" id="ARBA00001920"/>
    </source>
</evidence>
<keyword evidence="8 18" id="KW-0791">Threonine biosynthesis</keyword>
<reference evidence="21 22" key="1">
    <citation type="submission" date="2017-09" db="EMBL/GenBank/DDBJ databases">
        <title>Bacterial strain isolated from the female urinary microbiota.</title>
        <authorList>
            <person name="Thomas-White K."/>
            <person name="Kumar N."/>
            <person name="Forster S."/>
            <person name="Putonti C."/>
            <person name="Lawley T."/>
            <person name="Wolfe A.J."/>
        </authorList>
    </citation>
    <scope>NUCLEOTIDE SEQUENCE [LARGE SCALE GENOMIC DNA]</scope>
    <source>
        <strain evidence="21 22">UMB0680</strain>
    </source>
</reference>
<protein>
    <recommendedName>
        <fullName evidence="6 18">Homoserine dehydrogenase</fullName>
        <ecNumber evidence="5 18">1.1.1.3</ecNumber>
    </recommendedName>
</protein>
<evidence type="ECO:0000256" key="14">
    <source>
        <dbReference type="ARBA" id="ARBA00048841"/>
    </source>
</evidence>
<dbReference type="GO" id="GO:0050661">
    <property type="term" value="F:NADP binding"/>
    <property type="evidence" value="ECO:0007669"/>
    <property type="project" value="InterPro"/>
</dbReference>
<dbReference type="GO" id="GO:0009088">
    <property type="term" value="P:threonine biosynthetic process"/>
    <property type="evidence" value="ECO:0007669"/>
    <property type="project" value="UniProtKB-UniPathway"/>
</dbReference>
<dbReference type="Gene3D" id="3.40.50.720">
    <property type="entry name" value="NAD(P)-binding Rossmann-like Domain"/>
    <property type="match status" value="1"/>
</dbReference>
<evidence type="ECO:0000256" key="6">
    <source>
        <dbReference type="ARBA" id="ARBA00013376"/>
    </source>
</evidence>
<dbReference type="InterPro" id="IPR005106">
    <property type="entry name" value="Asp/hSer_DH_NAD-bd"/>
</dbReference>
<dbReference type="PANTHER" id="PTHR43331:SF1">
    <property type="entry name" value="HOMOSERINE DEHYDROGENASE"/>
    <property type="match status" value="1"/>
</dbReference>
<feature type="active site" description="Proton donor" evidence="16">
    <location>
        <position position="202"/>
    </location>
</feature>
<comment type="catalytic activity">
    <reaction evidence="15">
        <text>L-homoserine + NAD(+) = L-aspartate 4-semialdehyde + NADH + H(+)</text>
        <dbReference type="Rhea" id="RHEA:15757"/>
        <dbReference type="ChEBI" id="CHEBI:15378"/>
        <dbReference type="ChEBI" id="CHEBI:57476"/>
        <dbReference type="ChEBI" id="CHEBI:57540"/>
        <dbReference type="ChEBI" id="CHEBI:57945"/>
        <dbReference type="ChEBI" id="CHEBI:537519"/>
        <dbReference type="EC" id="1.1.1.3"/>
    </reaction>
    <physiologicalReaction direction="right-to-left" evidence="15">
        <dbReference type="Rhea" id="RHEA:15759"/>
    </physiologicalReaction>
</comment>
<feature type="binding site" evidence="17">
    <location>
        <begin position="9"/>
        <end position="16"/>
    </location>
    <ligand>
        <name>NADP(+)</name>
        <dbReference type="ChEBI" id="CHEBI:58349"/>
    </ligand>
</feature>
<keyword evidence="22" id="KW-1185">Reference proteome</keyword>
<evidence type="ECO:0000256" key="8">
    <source>
        <dbReference type="ARBA" id="ARBA00022697"/>
    </source>
</evidence>
<feature type="binding site" evidence="17">
    <location>
        <position position="102"/>
    </location>
    <ligand>
        <name>NADPH</name>
        <dbReference type="ChEBI" id="CHEBI:57783"/>
    </ligand>
</feature>
<evidence type="ECO:0000256" key="16">
    <source>
        <dbReference type="PIRSR" id="PIRSR000098-1"/>
    </source>
</evidence>
<organism evidence="21 22">
    <name type="scientific">Brevibacterium luteolum</name>
    <dbReference type="NCBI Taxonomy" id="199591"/>
    <lineage>
        <taxon>Bacteria</taxon>
        <taxon>Bacillati</taxon>
        <taxon>Actinomycetota</taxon>
        <taxon>Actinomycetes</taxon>
        <taxon>Micrococcales</taxon>
        <taxon>Brevibacteriaceae</taxon>
        <taxon>Brevibacterium</taxon>
    </lineage>
</organism>
<dbReference type="GO" id="GO:0004412">
    <property type="term" value="F:homoserine dehydrogenase activity"/>
    <property type="evidence" value="ECO:0007669"/>
    <property type="project" value="UniProtKB-EC"/>
</dbReference>